<accession>I0L2Q8</accession>
<dbReference type="STRING" id="1150864.MILUP08_43036"/>
<proteinExistence type="predicted"/>
<protein>
    <submittedName>
        <fullName evidence="2">Uncharacterized protein</fullName>
    </submittedName>
</protein>
<evidence type="ECO:0000256" key="1">
    <source>
        <dbReference type="SAM" id="MobiDB-lite"/>
    </source>
</evidence>
<comment type="caution">
    <text evidence="2">The sequence shown here is derived from an EMBL/GenBank/DDBJ whole genome shotgun (WGS) entry which is preliminary data.</text>
</comment>
<dbReference type="AlphaFoldDB" id="I0L2Q8"/>
<evidence type="ECO:0000313" key="2">
    <source>
        <dbReference type="EMBL" id="CCH18105.1"/>
    </source>
</evidence>
<dbReference type="EMBL" id="CAIE01000022">
    <property type="protein sequence ID" value="CCH18105.1"/>
    <property type="molecule type" value="Genomic_DNA"/>
</dbReference>
<keyword evidence="3" id="KW-1185">Reference proteome</keyword>
<gene>
    <name evidence="2" type="ORF">MILUP08_43036</name>
</gene>
<dbReference type="Proteomes" id="UP000003448">
    <property type="component" value="Unassembled WGS sequence"/>
</dbReference>
<sequence length="102" mass="10812">MPPSVPVDLPQQWGTRPIAPGGRWAGRGSRRRPCSVVARPGLVRGGVPGRLWRGPGWFVAASLVGCGAARARLLRGGGPARCGGGREFVARPRDRARPVGRR</sequence>
<feature type="region of interest" description="Disordered" evidence="1">
    <location>
        <begin position="1"/>
        <end position="31"/>
    </location>
</feature>
<organism evidence="2 3">
    <name type="scientific">Micromonospora lupini str. Lupac 08</name>
    <dbReference type="NCBI Taxonomy" id="1150864"/>
    <lineage>
        <taxon>Bacteria</taxon>
        <taxon>Bacillati</taxon>
        <taxon>Actinomycetota</taxon>
        <taxon>Actinomycetes</taxon>
        <taxon>Micromonosporales</taxon>
        <taxon>Micromonosporaceae</taxon>
        <taxon>Micromonospora</taxon>
    </lineage>
</organism>
<evidence type="ECO:0000313" key="3">
    <source>
        <dbReference type="Proteomes" id="UP000003448"/>
    </source>
</evidence>
<name>I0L2Q8_9ACTN</name>
<reference evidence="3" key="1">
    <citation type="journal article" date="2012" name="J. Bacteriol.">
        <title>Genome Sequence of Micromonospora lupini Lupac 08, Isolated from Root Nodules of Lupinus angustifolius.</title>
        <authorList>
            <person name="Alonso-Vega P."/>
            <person name="Normand P."/>
            <person name="Bacigalupe R."/>
            <person name="Pujic P."/>
            <person name="Lajus A."/>
            <person name="Vallenet D."/>
            <person name="Carro L."/>
            <person name="Coll P."/>
            <person name="Trujillo M.E."/>
        </authorList>
    </citation>
    <scope>NUCLEOTIDE SEQUENCE [LARGE SCALE GENOMIC DNA]</scope>
    <source>
        <strain evidence="3">Lupac 08</strain>
    </source>
</reference>